<organism evidence="2 3">
    <name type="scientific">Malassezia caprae</name>
    <dbReference type="NCBI Taxonomy" id="1381934"/>
    <lineage>
        <taxon>Eukaryota</taxon>
        <taxon>Fungi</taxon>
        <taxon>Dikarya</taxon>
        <taxon>Basidiomycota</taxon>
        <taxon>Ustilaginomycotina</taxon>
        <taxon>Malasseziomycetes</taxon>
        <taxon>Malasseziales</taxon>
        <taxon>Malasseziaceae</taxon>
        <taxon>Malassezia</taxon>
    </lineage>
</organism>
<dbReference type="EMBL" id="CP119915">
    <property type="protein sequence ID" value="WFD21325.1"/>
    <property type="molecule type" value="Genomic_DNA"/>
</dbReference>
<feature type="region of interest" description="Disordered" evidence="1">
    <location>
        <begin position="1"/>
        <end position="74"/>
    </location>
</feature>
<accession>A0AAF0J1S5</accession>
<sequence length="149" mass="17039">MGPARGNDEDGYDPVVSGEELDHTSPVLDTDSDKPPLDTQVDDTSEKPDMDDDEAQVESLVASAPEPSARDISSFPNIQEYLPYPFPHRHSSIDPPLLPDPHKITVLEWITQQQNYLLDTMKERIERRLASMRQRNTEERKRLEKTLRS</sequence>
<evidence type="ECO:0000313" key="3">
    <source>
        <dbReference type="Proteomes" id="UP001220961"/>
    </source>
</evidence>
<proteinExistence type="predicted"/>
<keyword evidence="3" id="KW-1185">Reference proteome</keyword>
<reference evidence="2" key="1">
    <citation type="submission" date="2023-03" db="EMBL/GenBank/DDBJ databases">
        <title>Mating type loci evolution in Malassezia.</title>
        <authorList>
            <person name="Coelho M.A."/>
        </authorList>
    </citation>
    <scope>NUCLEOTIDE SEQUENCE</scope>
    <source>
        <strain evidence="2">CBS 10434</strain>
    </source>
</reference>
<protein>
    <submittedName>
        <fullName evidence="2">Uncharacterized protein</fullName>
    </submittedName>
</protein>
<name>A0AAF0J1S5_9BASI</name>
<feature type="region of interest" description="Disordered" evidence="1">
    <location>
        <begin position="130"/>
        <end position="149"/>
    </location>
</feature>
<evidence type="ECO:0000313" key="2">
    <source>
        <dbReference type="EMBL" id="WFD21325.1"/>
    </source>
</evidence>
<gene>
    <name evidence="2" type="ORF">MCAP1_003586</name>
</gene>
<dbReference type="AlphaFoldDB" id="A0AAF0J1S5"/>
<evidence type="ECO:0000256" key="1">
    <source>
        <dbReference type="SAM" id="MobiDB-lite"/>
    </source>
</evidence>
<dbReference type="Proteomes" id="UP001220961">
    <property type="component" value="Chromosome 8"/>
</dbReference>